<dbReference type="Gene3D" id="2.60.120.620">
    <property type="entry name" value="q2cbj1_9rhob like domain"/>
    <property type="match status" value="1"/>
</dbReference>
<dbReference type="PANTHER" id="PTHR41536:SF1">
    <property type="entry name" value="PKHD-TYPE HYDROXYLASE YBIX"/>
    <property type="match status" value="1"/>
</dbReference>
<evidence type="ECO:0000313" key="9">
    <source>
        <dbReference type="EMBL" id="HEB95079.1"/>
    </source>
</evidence>
<dbReference type="HAMAP" id="MF_00657">
    <property type="entry name" value="Hydroxyl_YbiX"/>
    <property type="match status" value="1"/>
</dbReference>
<evidence type="ECO:0000256" key="7">
    <source>
        <dbReference type="HAMAP-Rule" id="MF_00657"/>
    </source>
</evidence>
<evidence type="ECO:0000256" key="6">
    <source>
        <dbReference type="ARBA" id="ARBA00023004"/>
    </source>
</evidence>
<evidence type="ECO:0000256" key="5">
    <source>
        <dbReference type="ARBA" id="ARBA00023002"/>
    </source>
</evidence>
<feature type="binding site" evidence="7">
    <location>
        <position position="157"/>
    </location>
    <ligand>
        <name>Fe cation</name>
        <dbReference type="ChEBI" id="CHEBI:24875"/>
    </ligand>
</feature>
<comment type="cofactor">
    <cofactor evidence="1 7">
        <name>L-ascorbate</name>
        <dbReference type="ChEBI" id="CHEBI:38290"/>
    </cofactor>
</comment>
<keyword evidence="6 7" id="KW-0408">Iron</keyword>
<dbReference type="AlphaFoldDB" id="A0A831RM70"/>
<comment type="caution">
    <text evidence="9">The sequence shown here is derived from an EMBL/GenBank/DDBJ whole genome shotgun (WGS) entry which is preliminary data.</text>
</comment>
<dbReference type="InterPro" id="IPR006620">
    <property type="entry name" value="Pro_4_hyd_alph"/>
</dbReference>
<dbReference type="InterPro" id="IPR005123">
    <property type="entry name" value="Oxoglu/Fe-dep_dioxygenase_dom"/>
</dbReference>
<evidence type="ECO:0000256" key="1">
    <source>
        <dbReference type="ARBA" id="ARBA00001961"/>
    </source>
</evidence>
<gene>
    <name evidence="9" type="ORF">ENI96_01450</name>
</gene>
<feature type="binding site" evidence="7">
    <location>
        <position position="96"/>
    </location>
    <ligand>
        <name>Fe cation</name>
        <dbReference type="ChEBI" id="CHEBI:24875"/>
    </ligand>
</feature>
<feature type="binding site" evidence="7">
    <location>
        <position position="98"/>
    </location>
    <ligand>
        <name>Fe cation</name>
        <dbReference type="ChEBI" id="CHEBI:24875"/>
    </ligand>
</feature>
<evidence type="ECO:0000259" key="8">
    <source>
        <dbReference type="PROSITE" id="PS51471"/>
    </source>
</evidence>
<keyword evidence="2 7" id="KW-0479">Metal-binding</keyword>
<dbReference type="EMBL" id="DRKP01000016">
    <property type="protein sequence ID" value="HEB95079.1"/>
    <property type="molecule type" value="Genomic_DNA"/>
</dbReference>
<evidence type="ECO:0000256" key="2">
    <source>
        <dbReference type="ARBA" id="ARBA00022723"/>
    </source>
</evidence>
<dbReference type="GO" id="GO:0006879">
    <property type="term" value="P:intracellular iron ion homeostasis"/>
    <property type="evidence" value="ECO:0007669"/>
    <property type="project" value="TreeGrafter"/>
</dbReference>
<keyword evidence="3 7" id="KW-0847">Vitamin C</keyword>
<dbReference type="GO" id="GO:0005506">
    <property type="term" value="F:iron ion binding"/>
    <property type="evidence" value="ECO:0007669"/>
    <property type="project" value="UniProtKB-UniRule"/>
</dbReference>
<feature type="domain" description="Fe2OG dioxygenase" evidence="8">
    <location>
        <begin position="69"/>
        <end position="176"/>
    </location>
</feature>
<dbReference type="GO" id="GO:0006974">
    <property type="term" value="P:DNA damage response"/>
    <property type="evidence" value="ECO:0007669"/>
    <property type="project" value="TreeGrafter"/>
</dbReference>
<dbReference type="GO" id="GO:0031418">
    <property type="term" value="F:L-ascorbic acid binding"/>
    <property type="evidence" value="ECO:0007669"/>
    <property type="project" value="UniProtKB-KW"/>
</dbReference>
<dbReference type="PANTHER" id="PTHR41536">
    <property type="entry name" value="PKHD-TYPE HYDROXYLASE YBIX"/>
    <property type="match status" value="1"/>
</dbReference>
<sequence>MLLEIPGVLNRAQLDKIDQVLANARFVDGRLTAGMAARRVKHNQELEREPKTMELLIRILVSALSHNETFNSAVLPYRMADPIFARYRPGMTYGDHVDDAIMGRSGPRFRSDVSMTLFLRDPESYQGGELVIRTTFGDRRVKLAAGDAVIYPSSSLHHVAEVTAGERLVALAWIQSHVRDPARRELLYELNRAREALLKRAPEEESTALVDKSFANLVRMWADV</sequence>
<dbReference type="GO" id="GO:0016706">
    <property type="term" value="F:2-oxoglutarate-dependent dioxygenase activity"/>
    <property type="evidence" value="ECO:0007669"/>
    <property type="project" value="UniProtKB-UniRule"/>
</dbReference>
<proteinExistence type="inferred from homology"/>
<feature type="binding site" evidence="7">
    <location>
        <position position="167"/>
    </location>
    <ligand>
        <name>2-oxoglutarate</name>
        <dbReference type="ChEBI" id="CHEBI:16810"/>
    </ligand>
</feature>
<evidence type="ECO:0000256" key="4">
    <source>
        <dbReference type="ARBA" id="ARBA00022964"/>
    </source>
</evidence>
<dbReference type="Pfam" id="PF13640">
    <property type="entry name" value="2OG-FeII_Oxy_3"/>
    <property type="match status" value="1"/>
</dbReference>
<keyword evidence="5 7" id="KW-0560">Oxidoreductase</keyword>
<dbReference type="SMART" id="SM00702">
    <property type="entry name" value="P4Hc"/>
    <property type="match status" value="1"/>
</dbReference>
<reference evidence="9" key="1">
    <citation type="journal article" date="2020" name="mSystems">
        <title>Genome- and Community-Level Interaction Insights into Carbon Utilization and Element Cycling Functions of Hydrothermarchaeota in Hydrothermal Sediment.</title>
        <authorList>
            <person name="Zhou Z."/>
            <person name="Liu Y."/>
            <person name="Xu W."/>
            <person name="Pan J."/>
            <person name="Luo Z.H."/>
            <person name="Li M."/>
        </authorList>
    </citation>
    <scope>NUCLEOTIDE SEQUENCE [LARGE SCALE GENOMIC DNA]</scope>
    <source>
        <strain evidence="9">HyVt-443</strain>
    </source>
</reference>
<dbReference type="InterPro" id="IPR023550">
    <property type="entry name" value="PKHD_hydroxylase"/>
</dbReference>
<comment type="cofactor">
    <cofactor evidence="7">
        <name>Fe(2+)</name>
        <dbReference type="ChEBI" id="CHEBI:29033"/>
    </cofactor>
    <text evidence="7">Binds 1 Fe(2+) ion per subunit.</text>
</comment>
<keyword evidence="4 7" id="KW-0223">Dioxygenase</keyword>
<dbReference type="PROSITE" id="PS51471">
    <property type="entry name" value="FE2OG_OXY"/>
    <property type="match status" value="1"/>
</dbReference>
<dbReference type="NCBIfam" id="NF003974">
    <property type="entry name" value="PRK05467.1-3"/>
    <property type="match status" value="1"/>
</dbReference>
<dbReference type="Gene3D" id="4.10.860.20">
    <property type="entry name" value="Rabenosyn, Rab binding domain"/>
    <property type="match status" value="1"/>
</dbReference>
<organism evidence="9">
    <name type="scientific">Sedimenticola thiotaurini</name>
    <dbReference type="NCBI Taxonomy" id="1543721"/>
    <lineage>
        <taxon>Bacteria</taxon>
        <taxon>Pseudomonadati</taxon>
        <taxon>Pseudomonadota</taxon>
        <taxon>Gammaproteobacteria</taxon>
        <taxon>Chromatiales</taxon>
        <taxon>Sedimenticolaceae</taxon>
        <taxon>Sedimenticola</taxon>
    </lineage>
</organism>
<name>A0A831RM70_9GAMM</name>
<accession>A0A831RM70</accession>
<evidence type="ECO:0000256" key="3">
    <source>
        <dbReference type="ARBA" id="ARBA00022896"/>
    </source>
</evidence>
<protein>
    <submittedName>
        <fullName evidence="9">Fe2+-dependent dioxygenase</fullName>
    </submittedName>
</protein>
<dbReference type="InterPro" id="IPR044862">
    <property type="entry name" value="Pro_4_hyd_alph_FE2OG_OXY"/>
</dbReference>
<dbReference type="Proteomes" id="UP000886251">
    <property type="component" value="Unassembled WGS sequence"/>
</dbReference>
<dbReference type="NCBIfam" id="NF003975">
    <property type="entry name" value="PRK05467.1-4"/>
    <property type="match status" value="1"/>
</dbReference>